<name>A0A542DV46_9MICO</name>
<accession>A0A542DV46</accession>
<dbReference type="Gene3D" id="3.40.50.300">
    <property type="entry name" value="P-loop containing nucleotide triphosphate hydrolases"/>
    <property type="match status" value="2"/>
</dbReference>
<feature type="domain" description="NERD" evidence="1">
    <location>
        <begin position="31"/>
        <end position="141"/>
    </location>
</feature>
<dbReference type="Pfam" id="PF08378">
    <property type="entry name" value="NERD"/>
    <property type="match status" value="1"/>
</dbReference>
<dbReference type="GO" id="GO:0003677">
    <property type="term" value="F:DNA binding"/>
    <property type="evidence" value="ECO:0007669"/>
    <property type="project" value="InterPro"/>
</dbReference>
<reference evidence="2 3" key="1">
    <citation type="submission" date="2019-06" db="EMBL/GenBank/DDBJ databases">
        <title>Sequencing the genomes of 1000 actinobacteria strains.</title>
        <authorList>
            <person name="Klenk H.-P."/>
        </authorList>
    </citation>
    <scope>NUCLEOTIDE SEQUENCE [LARGE SCALE GENOMIC DNA]</scope>
    <source>
        <strain evidence="2 3">DSM 18607</strain>
    </source>
</reference>
<dbReference type="GO" id="GO:0000725">
    <property type="term" value="P:recombinational repair"/>
    <property type="evidence" value="ECO:0007669"/>
    <property type="project" value="TreeGrafter"/>
</dbReference>
<proteinExistence type="predicted"/>
<dbReference type="InterPro" id="IPR011528">
    <property type="entry name" value="NERD"/>
</dbReference>
<evidence type="ECO:0000259" key="1">
    <source>
        <dbReference type="Pfam" id="PF08378"/>
    </source>
</evidence>
<dbReference type="EMBL" id="VFMN01000001">
    <property type="protein sequence ID" value="TQJ06969.1"/>
    <property type="molecule type" value="Genomic_DNA"/>
</dbReference>
<dbReference type="PANTHER" id="PTHR11070:SF45">
    <property type="entry name" value="DNA 3'-5' HELICASE"/>
    <property type="match status" value="1"/>
</dbReference>
<comment type="caution">
    <text evidence="2">The sequence shown here is derived from an EMBL/GenBank/DDBJ whole genome shotgun (WGS) entry which is preliminary data.</text>
</comment>
<dbReference type="SUPFAM" id="SSF52540">
    <property type="entry name" value="P-loop containing nucleoside triphosphate hydrolases"/>
    <property type="match status" value="1"/>
</dbReference>
<dbReference type="GO" id="GO:0043138">
    <property type="term" value="F:3'-5' DNA helicase activity"/>
    <property type="evidence" value="ECO:0007669"/>
    <property type="project" value="TreeGrafter"/>
</dbReference>
<dbReference type="PANTHER" id="PTHR11070">
    <property type="entry name" value="UVRD / RECB / PCRA DNA HELICASE FAMILY MEMBER"/>
    <property type="match status" value="1"/>
</dbReference>
<dbReference type="GO" id="GO:0005524">
    <property type="term" value="F:ATP binding"/>
    <property type="evidence" value="ECO:0007669"/>
    <property type="project" value="InterPro"/>
</dbReference>
<dbReference type="AlphaFoldDB" id="A0A542DV46"/>
<evidence type="ECO:0000313" key="3">
    <source>
        <dbReference type="Proteomes" id="UP000317893"/>
    </source>
</evidence>
<dbReference type="Proteomes" id="UP000317893">
    <property type="component" value="Unassembled WGS sequence"/>
</dbReference>
<sequence length="573" mass="64520">MAAVVGVRPYAAAMTGDRVVDEVVEPAFRTESERLVWQELRRQLPVDAVVLPNLRLTDEELDHEIDFFVMIPGAGLVAVEVKGGDVRIDADGRWRQGRRAKVIDPVGQVRRGKYALRDYVEQDPRWRDSSRRHVRWVHAVVLPFSRLPADFAHPECPRWAVSDRDDLPRLAERLADSARRQETGRRAPDEDDVALVREILTGRGVLEPDPGAEADERQARADRLTREQAMLLHVTRLLRRVEVRGGAGSGKTVLALTQAKELTRGQGERRPQRVALLCYSIGLAAYLRREVAAVPRRHRPAFVGCFEDLARELGIHEFAARDDTDFWEQRLAPRMTELAQALPDGRKFDAVIVDEAQDFADDWWRPLMSALRDPDEGGVYAYSDENQRIFARFGRPPVELVPLVLDHNLRNTQQIATVFQPLAPMRMSLRGGDGPDVRFVACRPDEAMDLANDEVEALLDEGWPAKDVALLAVGSRHQEQKERQDRRGHQGYWDSFWDEDDVFYGHVLGCKGLERRAVVLCVNADDTLERATEKLYVGLSRATDRLVVVGDPRVLRAVGGDAVARHLGLAAGA</sequence>
<dbReference type="InterPro" id="IPR027417">
    <property type="entry name" value="P-loop_NTPase"/>
</dbReference>
<gene>
    <name evidence="2" type="ORF">FB458_0013</name>
</gene>
<evidence type="ECO:0000313" key="2">
    <source>
        <dbReference type="EMBL" id="TQJ06969.1"/>
    </source>
</evidence>
<organism evidence="2 3">
    <name type="scientific">Lapillicoccus jejuensis</name>
    <dbReference type="NCBI Taxonomy" id="402171"/>
    <lineage>
        <taxon>Bacteria</taxon>
        <taxon>Bacillati</taxon>
        <taxon>Actinomycetota</taxon>
        <taxon>Actinomycetes</taxon>
        <taxon>Micrococcales</taxon>
        <taxon>Intrasporangiaceae</taxon>
        <taxon>Lapillicoccus</taxon>
    </lineage>
</organism>
<protein>
    <submittedName>
        <fullName evidence="2">AAA domain-containing protein</fullName>
    </submittedName>
</protein>
<dbReference type="InterPro" id="IPR000212">
    <property type="entry name" value="DNA_helicase_UvrD/REP"/>
</dbReference>
<dbReference type="GO" id="GO:0005829">
    <property type="term" value="C:cytosol"/>
    <property type="evidence" value="ECO:0007669"/>
    <property type="project" value="TreeGrafter"/>
</dbReference>
<keyword evidence="3" id="KW-1185">Reference proteome</keyword>